<accession>A0A066UTB0</accession>
<keyword evidence="2" id="KW-0238">DNA-binding</keyword>
<proteinExistence type="predicted"/>
<dbReference type="SMART" id="SM00342">
    <property type="entry name" value="HTH_ARAC"/>
    <property type="match status" value="1"/>
</dbReference>
<dbReference type="GO" id="GO:0000976">
    <property type="term" value="F:transcription cis-regulatory region binding"/>
    <property type="evidence" value="ECO:0007669"/>
    <property type="project" value="TreeGrafter"/>
</dbReference>
<evidence type="ECO:0000313" key="5">
    <source>
        <dbReference type="EMBL" id="KDN27428.1"/>
    </source>
</evidence>
<dbReference type="SUPFAM" id="SSF46689">
    <property type="entry name" value="Homeodomain-like"/>
    <property type="match status" value="1"/>
</dbReference>
<dbReference type="Pfam" id="PF12833">
    <property type="entry name" value="HTH_18"/>
    <property type="match status" value="1"/>
</dbReference>
<dbReference type="PROSITE" id="PS01124">
    <property type="entry name" value="HTH_ARAC_FAMILY_2"/>
    <property type="match status" value="1"/>
</dbReference>
<keyword evidence="6" id="KW-1185">Reference proteome</keyword>
<dbReference type="PANTHER" id="PTHR47894:SF1">
    <property type="entry name" value="HTH-TYPE TRANSCRIPTIONAL REGULATOR VQSM"/>
    <property type="match status" value="1"/>
</dbReference>
<dbReference type="Pfam" id="PF12625">
    <property type="entry name" value="Arabinose_bd"/>
    <property type="match status" value="1"/>
</dbReference>
<reference evidence="5 6" key="1">
    <citation type="submission" date="2014-02" db="EMBL/GenBank/DDBJ databases">
        <title>Vibrio fortis Dalian14 Genome Sequencing.</title>
        <authorList>
            <person name="Wang Y."/>
            <person name="Song L."/>
            <person name="Liu G."/>
            <person name="Ding J."/>
        </authorList>
    </citation>
    <scope>NUCLEOTIDE SEQUENCE [LARGE SCALE GENOMIC DNA]</scope>
    <source>
        <strain evidence="5 6">Dalian14</strain>
    </source>
</reference>
<organism evidence="5 6">
    <name type="scientific">Vibrio fortis</name>
    <dbReference type="NCBI Taxonomy" id="212667"/>
    <lineage>
        <taxon>Bacteria</taxon>
        <taxon>Pseudomonadati</taxon>
        <taxon>Pseudomonadota</taxon>
        <taxon>Gammaproteobacteria</taxon>
        <taxon>Vibrionales</taxon>
        <taxon>Vibrionaceae</taxon>
        <taxon>Vibrio</taxon>
    </lineage>
</organism>
<feature type="domain" description="HTH araC/xylS-type" evidence="4">
    <location>
        <begin position="231"/>
        <end position="328"/>
    </location>
</feature>
<comment type="caution">
    <text evidence="5">The sequence shown here is derived from an EMBL/GenBank/DDBJ whole genome shotgun (WGS) entry which is preliminary data.</text>
</comment>
<dbReference type="Proteomes" id="UP000027219">
    <property type="component" value="Unassembled WGS sequence"/>
</dbReference>
<dbReference type="GO" id="GO:0003700">
    <property type="term" value="F:DNA-binding transcription factor activity"/>
    <property type="evidence" value="ECO:0007669"/>
    <property type="project" value="InterPro"/>
</dbReference>
<evidence type="ECO:0000256" key="3">
    <source>
        <dbReference type="ARBA" id="ARBA00023163"/>
    </source>
</evidence>
<dbReference type="STRING" id="212667.VFDL14_21310"/>
<dbReference type="InterPro" id="IPR009057">
    <property type="entry name" value="Homeodomain-like_sf"/>
</dbReference>
<name>A0A066UTB0_9VIBR</name>
<dbReference type="PRINTS" id="PR00032">
    <property type="entry name" value="HTHARAC"/>
</dbReference>
<dbReference type="GO" id="GO:0005829">
    <property type="term" value="C:cytosol"/>
    <property type="evidence" value="ECO:0007669"/>
    <property type="project" value="TreeGrafter"/>
</dbReference>
<dbReference type="PANTHER" id="PTHR47894">
    <property type="entry name" value="HTH-TYPE TRANSCRIPTIONAL REGULATOR GADX"/>
    <property type="match status" value="1"/>
</dbReference>
<evidence type="ECO:0000256" key="2">
    <source>
        <dbReference type="ARBA" id="ARBA00023125"/>
    </source>
</evidence>
<dbReference type="InterPro" id="IPR032687">
    <property type="entry name" value="AraC-type_N"/>
</dbReference>
<dbReference type="InterPro" id="IPR020449">
    <property type="entry name" value="Tscrpt_reg_AraC-type_HTH"/>
</dbReference>
<keyword evidence="1" id="KW-0805">Transcription regulation</keyword>
<dbReference type="InterPro" id="IPR018060">
    <property type="entry name" value="HTH_AraC"/>
</dbReference>
<evidence type="ECO:0000256" key="1">
    <source>
        <dbReference type="ARBA" id="ARBA00023015"/>
    </source>
</evidence>
<dbReference type="RefSeq" id="WP_032552787.1">
    <property type="nucleotide sequence ID" value="NZ_JBEEAX010000004.1"/>
</dbReference>
<dbReference type="Gene3D" id="1.10.10.60">
    <property type="entry name" value="Homeodomain-like"/>
    <property type="match status" value="1"/>
</dbReference>
<keyword evidence="3" id="KW-0804">Transcription</keyword>
<protein>
    <submittedName>
        <fullName evidence="5">AraC family transcriptional regulator</fullName>
    </submittedName>
</protein>
<dbReference type="EMBL" id="JFFR01000027">
    <property type="protein sequence ID" value="KDN27428.1"/>
    <property type="molecule type" value="Genomic_DNA"/>
</dbReference>
<evidence type="ECO:0000313" key="6">
    <source>
        <dbReference type="Proteomes" id="UP000027219"/>
    </source>
</evidence>
<dbReference type="OrthoDB" id="5582699at2"/>
<sequence>MAETKYQVPVIQTNYAKILVQMFSDYGLDLHQLLKDSGLPPDLIQSDSDFVPSESIKRLIYLTSAQLGVSKFTDLLGLAFRRRIIPHVLHQFVDYQTIGDALQHINQIFSNDSPGSRVSLVQEHGQVWFCRQAPDDDSTMFQWGEAFAIIYIIELITILSNSQWQPNKIRLQGRETDVISTITTSRCQLFIEQGMTAVMIPSDILILPIQLTSKDLSPKPALVEWHTSFTDSIYELLKPYMKEQDLSIEDAAQLLNFSVRTFQRKLKQENTSFRKIKENLMFSVACELMEEGHTLTYISSQLGYTNISHFSRAFKRVSGLTPKIYQRSISSTR</sequence>
<gene>
    <name evidence="5" type="ORF">VFDL14_21310</name>
</gene>
<dbReference type="AlphaFoldDB" id="A0A066UTB0"/>
<evidence type="ECO:0000259" key="4">
    <source>
        <dbReference type="PROSITE" id="PS01124"/>
    </source>
</evidence>